<name>A0A834WTP4_9FABA</name>
<dbReference type="Proteomes" id="UP000634136">
    <property type="component" value="Unassembled WGS sequence"/>
</dbReference>
<sequence>MVPVQWSGSVLCTYIRVDDGLHETRGRISINGG</sequence>
<accession>A0A834WTP4</accession>
<dbReference type="AlphaFoldDB" id="A0A834WTP4"/>
<protein>
    <submittedName>
        <fullName evidence="1">Uncharacterized protein</fullName>
    </submittedName>
</protein>
<keyword evidence="2" id="KW-1185">Reference proteome</keyword>
<evidence type="ECO:0000313" key="1">
    <source>
        <dbReference type="EMBL" id="KAF7832224.1"/>
    </source>
</evidence>
<comment type="caution">
    <text evidence="1">The sequence shown here is derived from an EMBL/GenBank/DDBJ whole genome shotgun (WGS) entry which is preliminary data.</text>
</comment>
<dbReference type="EMBL" id="JAAIUW010000005">
    <property type="protein sequence ID" value="KAF7832224.1"/>
    <property type="molecule type" value="Genomic_DNA"/>
</dbReference>
<reference evidence="1" key="1">
    <citation type="submission" date="2020-09" db="EMBL/GenBank/DDBJ databases">
        <title>Genome-Enabled Discovery of Anthraquinone Biosynthesis in Senna tora.</title>
        <authorList>
            <person name="Kang S.-H."/>
            <person name="Pandey R.P."/>
            <person name="Lee C.-M."/>
            <person name="Sim J.-S."/>
            <person name="Jeong J.-T."/>
            <person name="Choi B.-S."/>
            <person name="Jung M."/>
            <person name="Ginzburg D."/>
            <person name="Zhao K."/>
            <person name="Won S.Y."/>
            <person name="Oh T.-J."/>
            <person name="Yu Y."/>
            <person name="Kim N.-H."/>
            <person name="Lee O.R."/>
            <person name="Lee T.-H."/>
            <person name="Bashyal P."/>
            <person name="Kim T.-S."/>
            <person name="Lee W.-H."/>
            <person name="Kawkins C."/>
            <person name="Kim C.-K."/>
            <person name="Kim J.S."/>
            <person name="Ahn B.O."/>
            <person name="Rhee S.Y."/>
            <person name="Sohng J.K."/>
        </authorList>
    </citation>
    <scope>NUCLEOTIDE SEQUENCE</scope>
    <source>
        <tissue evidence="1">Leaf</tissue>
    </source>
</reference>
<proteinExistence type="predicted"/>
<organism evidence="1 2">
    <name type="scientific">Senna tora</name>
    <dbReference type="NCBI Taxonomy" id="362788"/>
    <lineage>
        <taxon>Eukaryota</taxon>
        <taxon>Viridiplantae</taxon>
        <taxon>Streptophyta</taxon>
        <taxon>Embryophyta</taxon>
        <taxon>Tracheophyta</taxon>
        <taxon>Spermatophyta</taxon>
        <taxon>Magnoliopsida</taxon>
        <taxon>eudicotyledons</taxon>
        <taxon>Gunneridae</taxon>
        <taxon>Pentapetalae</taxon>
        <taxon>rosids</taxon>
        <taxon>fabids</taxon>
        <taxon>Fabales</taxon>
        <taxon>Fabaceae</taxon>
        <taxon>Caesalpinioideae</taxon>
        <taxon>Cassia clade</taxon>
        <taxon>Senna</taxon>
    </lineage>
</organism>
<gene>
    <name evidence="1" type="ORF">G2W53_014557</name>
</gene>
<evidence type="ECO:0000313" key="2">
    <source>
        <dbReference type="Proteomes" id="UP000634136"/>
    </source>
</evidence>